<dbReference type="Proteomes" id="UP000515908">
    <property type="component" value="Chromosome 19"/>
</dbReference>
<dbReference type="AlphaFoldDB" id="A0A7G2CP81"/>
<dbReference type="PANTHER" id="PTHR12286:SF5">
    <property type="entry name" value="SACCHAROPINE DEHYDROGENASE-LIKE OXIDOREDUCTASE"/>
    <property type="match status" value="1"/>
</dbReference>
<dbReference type="InterPro" id="IPR051276">
    <property type="entry name" value="Saccharopine_DH-like_oxidrdct"/>
</dbReference>
<protein>
    <recommendedName>
        <fullName evidence="3">Saccharopine dehydrogenase</fullName>
    </recommendedName>
</protein>
<proteinExistence type="predicted"/>
<dbReference type="GO" id="GO:0009247">
    <property type="term" value="P:glycolipid biosynthetic process"/>
    <property type="evidence" value="ECO:0007669"/>
    <property type="project" value="TreeGrafter"/>
</dbReference>
<dbReference type="EMBL" id="LR877163">
    <property type="protein sequence ID" value="CAD2220917.1"/>
    <property type="molecule type" value="Genomic_DNA"/>
</dbReference>
<gene>
    <name evidence="1" type="ORF">ADEAN_000844100</name>
</gene>
<evidence type="ECO:0000313" key="2">
    <source>
        <dbReference type="Proteomes" id="UP000515908"/>
    </source>
</evidence>
<accession>A0A7G2CP81</accession>
<evidence type="ECO:0008006" key="3">
    <source>
        <dbReference type="Google" id="ProtNLM"/>
    </source>
</evidence>
<sequence>MVSCCGFDCVPSDVGNYILHKEAKQRGEEVKSVRCYFDLKLAGISSGTAHSVGTVFDAMTRKDMDPCSLNGSDKAIRPHGAPSRKGMWYHWAMGTFSAPLATAGCNERVVRRTNYLMKSHASYEEAIVGGFFPMLKNTIGLYLMGVLFIIPPIRHWLLNKFFPLGVQKGPSEELKKNSHVRATFVGETDKKTVLTTSLVDDKDTYDATAVYLVACAVSASDLAKSNKIVPGVLTPCGAFGEKLVTLCLKNGMDVSTTISTEDKKTK</sequence>
<name>A0A7G2CP81_9TRYP</name>
<dbReference type="GO" id="GO:0005739">
    <property type="term" value="C:mitochondrion"/>
    <property type="evidence" value="ECO:0007669"/>
    <property type="project" value="TreeGrafter"/>
</dbReference>
<dbReference type="GO" id="GO:0005886">
    <property type="term" value="C:plasma membrane"/>
    <property type="evidence" value="ECO:0007669"/>
    <property type="project" value="TreeGrafter"/>
</dbReference>
<organism evidence="1 2">
    <name type="scientific">Angomonas deanei</name>
    <dbReference type="NCBI Taxonomy" id="59799"/>
    <lineage>
        <taxon>Eukaryota</taxon>
        <taxon>Discoba</taxon>
        <taxon>Euglenozoa</taxon>
        <taxon>Kinetoplastea</taxon>
        <taxon>Metakinetoplastina</taxon>
        <taxon>Trypanosomatida</taxon>
        <taxon>Trypanosomatidae</taxon>
        <taxon>Strigomonadinae</taxon>
        <taxon>Angomonas</taxon>
    </lineage>
</organism>
<dbReference type="PANTHER" id="PTHR12286">
    <property type="entry name" value="SACCHAROPINE DEHYDROGENASE-LIKE OXIDOREDUCTASE"/>
    <property type="match status" value="1"/>
</dbReference>
<evidence type="ECO:0000313" key="1">
    <source>
        <dbReference type="EMBL" id="CAD2220917.1"/>
    </source>
</evidence>
<keyword evidence="2" id="KW-1185">Reference proteome</keyword>
<reference evidence="1 2" key="1">
    <citation type="submission" date="2020-08" db="EMBL/GenBank/DDBJ databases">
        <authorList>
            <person name="Newling K."/>
            <person name="Davey J."/>
            <person name="Forrester S."/>
        </authorList>
    </citation>
    <scope>NUCLEOTIDE SEQUENCE [LARGE SCALE GENOMIC DNA]</scope>
    <source>
        <strain evidence="2">Crithidia deanei Carvalho (ATCC PRA-265)</strain>
    </source>
</reference>
<dbReference type="GO" id="GO:0005811">
    <property type="term" value="C:lipid droplet"/>
    <property type="evidence" value="ECO:0007669"/>
    <property type="project" value="TreeGrafter"/>
</dbReference>
<dbReference type="VEuPathDB" id="TriTrypDB:ADEAN_000844100"/>